<dbReference type="Pfam" id="PF00353">
    <property type="entry name" value="HemolysinCabind"/>
    <property type="match status" value="9"/>
</dbReference>
<comment type="subcellular location">
    <subcellularLocation>
        <location evidence="1">Secreted</location>
    </subcellularLocation>
</comment>
<dbReference type="InterPro" id="IPR037120">
    <property type="entry name" value="Haem_peroxidase_sf_animal"/>
</dbReference>
<dbReference type="SUPFAM" id="SSF51120">
    <property type="entry name" value="beta-Roll"/>
    <property type="match status" value="6"/>
</dbReference>
<gene>
    <name evidence="5" type="ORF">NE863_22870</name>
</gene>
<dbReference type="InterPro" id="IPR011049">
    <property type="entry name" value="Serralysin-like_metalloprot_C"/>
</dbReference>
<dbReference type="Gene3D" id="1.10.640.10">
    <property type="entry name" value="Haem peroxidase domain superfamily, animal type"/>
    <property type="match status" value="1"/>
</dbReference>
<dbReference type="Pfam" id="PF03098">
    <property type="entry name" value="An_peroxidase"/>
    <property type="match status" value="3"/>
</dbReference>
<dbReference type="CDD" id="cd09821">
    <property type="entry name" value="An_peroxidase_bacterial_2"/>
    <property type="match status" value="1"/>
</dbReference>
<dbReference type="InterPro" id="IPR010255">
    <property type="entry name" value="Haem_peroxidase_sf"/>
</dbReference>
<evidence type="ECO:0000256" key="3">
    <source>
        <dbReference type="ARBA" id="ARBA00023180"/>
    </source>
</evidence>
<keyword evidence="2" id="KW-0964">Secreted</keyword>
<proteinExistence type="predicted"/>
<dbReference type="PANTHER" id="PTHR11475:SF4">
    <property type="entry name" value="CHORION PEROXIDASE"/>
    <property type="match status" value="1"/>
</dbReference>
<feature type="compositionally biased region" description="Acidic residues" evidence="4">
    <location>
        <begin position="2258"/>
        <end position="2281"/>
    </location>
</feature>
<dbReference type="GO" id="GO:0004601">
    <property type="term" value="F:peroxidase activity"/>
    <property type="evidence" value="ECO:0007669"/>
    <property type="project" value="InterPro"/>
</dbReference>
<dbReference type="GO" id="GO:0005576">
    <property type="term" value="C:extracellular region"/>
    <property type="evidence" value="ECO:0007669"/>
    <property type="project" value="UniProtKB-SubCell"/>
</dbReference>
<keyword evidence="3" id="KW-0325">Glycoprotein</keyword>
<dbReference type="EMBL" id="CP098808">
    <property type="protein sequence ID" value="USJ26784.1"/>
    <property type="molecule type" value="Genomic_DNA"/>
</dbReference>
<dbReference type="InterPro" id="IPR001343">
    <property type="entry name" value="Hemolysn_Ca-bd"/>
</dbReference>
<dbReference type="InterPro" id="IPR019791">
    <property type="entry name" value="Haem_peroxidase_animal"/>
</dbReference>
<dbReference type="RefSeq" id="WP_252160881.1">
    <property type="nucleotide sequence ID" value="NZ_CP098808.1"/>
</dbReference>
<feature type="region of interest" description="Disordered" evidence="4">
    <location>
        <begin position="2338"/>
        <end position="2366"/>
    </location>
</feature>
<dbReference type="GO" id="GO:0020037">
    <property type="term" value="F:heme binding"/>
    <property type="evidence" value="ECO:0007669"/>
    <property type="project" value="InterPro"/>
</dbReference>
<feature type="compositionally biased region" description="Polar residues" evidence="4">
    <location>
        <begin position="2231"/>
        <end position="2244"/>
    </location>
</feature>
<reference evidence="5" key="1">
    <citation type="submission" date="2022-06" db="EMBL/GenBank/DDBJ databases">
        <title>Physiological and biochemical characterization and genomic elucidation of a strain of the genus Ensifer adhaerens M8 that combines arsenic oxidation and chromium reduction.</title>
        <authorList>
            <person name="Li X."/>
            <person name="Yu c."/>
        </authorList>
    </citation>
    <scope>NUCLEOTIDE SEQUENCE</scope>
    <source>
        <strain evidence="5">M8</strain>
        <plasmid evidence="5">pA</plasmid>
    </source>
</reference>
<evidence type="ECO:0000256" key="4">
    <source>
        <dbReference type="SAM" id="MobiDB-lite"/>
    </source>
</evidence>
<name>A0A9Q9DCS4_ENSAD</name>
<keyword evidence="5" id="KW-0614">Plasmid</keyword>
<dbReference type="InterPro" id="IPR018511">
    <property type="entry name" value="Hemolysin-typ_Ca-bd_CS"/>
</dbReference>
<dbReference type="PROSITE" id="PS50292">
    <property type="entry name" value="PEROXIDASE_3"/>
    <property type="match status" value="1"/>
</dbReference>
<evidence type="ECO:0000256" key="2">
    <source>
        <dbReference type="ARBA" id="ARBA00022525"/>
    </source>
</evidence>
<evidence type="ECO:0000313" key="6">
    <source>
        <dbReference type="Proteomes" id="UP001055460"/>
    </source>
</evidence>
<dbReference type="PANTHER" id="PTHR11475">
    <property type="entry name" value="OXIDASE/PEROXIDASE"/>
    <property type="match status" value="1"/>
</dbReference>
<feature type="region of interest" description="Disordered" evidence="4">
    <location>
        <begin position="2219"/>
        <end position="2298"/>
    </location>
</feature>
<dbReference type="PROSITE" id="PS00330">
    <property type="entry name" value="HEMOLYSIN_CALCIUM"/>
    <property type="match status" value="3"/>
</dbReference>
<dbReference type="GO" id="GO:0006979">
    <property type="term" value="P:response to oxidative stress"/>
    <property type="evidence" value="ECO:0007669"/>
    <property type="project" value="InterPro"/>
</dbReference>
<dbReference type="GO" id="GO:0005509">
    <property type="term" value="F:calcium ion binding"/>
    <property type="evidence" value="ECO:0007669"/>
    <property type="project" value="InterPro"/>
</dbReference>
<organism evidence="5 6">
    <name type="scientific">Ensifer adhaerens</name>
    <name type="common">Sinorhizobium morelense</name>
    <dbReference type="NCBI Taxonomy" id="106592"/>
    <lineage>
        <taxon>Bacteria</taxon>
        <taxon>Pseudomonadati</taxon>
        <taxon>Pseudomonadota</taxon>
        <taxon>Alphaproteobacteria</taxon>
        <taxon>Hyphomicrobiales</taxon>
        <taxon>Rhizobiaceae</taxon>
        <taxon>Sinorhizobium/Ensifer group</taxon>
        <taxon>Ensifer</taxon>
    </lineage>
</organism>
<dbReference type="Gene3D" id="2.150.10.10">
    <property type="entry name" value="Serralysin-like metalloprotease, C-terminal"/>
    <property type="match status" value="4"/>
</dbReference>
<sequence>MVKLNRNDLDFILTQIKIAEAHTAAINGGADPRAALEQLVSSPLLPYGLRTVDGSFNNFQPNMTQFGSSDETMVRLLTPNYAPAEINPRNGQQTSYADPTGSVYDSQPRLISNIVADQSLDNPAAIAAALASVDIKGAEALGIVRTVMDLQAVARAAHAAVATAAANAAAAVAAANVVVANAQTAQATAQATYDAAVVVQSGATQALASANAALASAIAARDAHAPVVATAQAAAATALAASQAAASAVSDATDARNIAFANLALAEQAESAALTAFQNAPTPQNSALYLAAVDAREDAQIAYDLSVENLEDASAALTTAQAEHATAVIVLQDAVAEQQSLASAVDGAQSAAASASSALATADAVLDAAAGDLADATDALDDAIAARDAIPTGSAATAAAEAAAAAADAAVIDELSSHGVTMDGDNVFIKNVAADLGDTASFNGFMTIFGQFFDHGLDLTSKGGSGNVIIPLQPDDPLYVPGSATNFMVLTRATNDPGADGVLGTSDDIRDHRNETTPWIDLNQVYTSNPSHQVFLRQYVLVDGKPLATGEMLHGATGGPPTWADIKNQARDLLGIELSDLNVHSVPLLVTDLYGEFVRGPNGLPLMITVNGPVEGNLANPIDAVTALSAGRAFLNDIAHSAVPSGPVDHDRNPQTAPVAVVADDDDVAGNPILPNAFGVNVTYDDELLDAHFVVGDGRGNENIALTATHSVFHSEHNRQVSAIKATVLAEGDLALLNEWLLVDVTTFPTSSTGLVWDGERLFQAARFSTEMVYQHLVFEEFVRAVAPQIDAFVFSHSVEIDGAIFEEFAQVVYRFGHSMLAENVEMLTLNAQGAATPQELGLIEAFLNPLAFNNAGVDAHAASGAIIRGMTQQVGNEIDEFVTSALRNNLVGLPLDLAAVNITRARETGIPSLNEARRQIYEQTNDSYLKPYESWADFALHIKNPLSIVNFIAAYGTHETVLAATTAEAKRDAAWDLVFGTTGETPADRQARLDYLNSTGTWAARETGLNKVDFWIGGLAEALMPFGGMLGSTFTFVFELQIQNLQNGDRFYYLSRTQGQNLLNELEADSFADLIRRNTDTEDSGLHINGSAFQTADYIITMDQTKQWNHGLGNADPTREADVISAVTGTDSLVVRGTNYLRFTGEEHVVLGGTNTGETLIGGAGDDTIWGEGGDDRIEGGFGVDHLHGGDGDDIITDSGTDIGASDVIKGEAGDDVINGGMGLDLIFGGDGNDVLAGGEDQKTLSGGQGNDFIRAPTGGGGAILGNEGDDWMEAQGNMTTLTGDNSELFFNSRIIGHDVMIAGENDTDFDAESGDDIMVQGIGVNRSNGMAGFDWTTFKNNNYDADANMNISIFVNQQNNILRDRYDLVEGLSGWDRNDTLTGRDVVIGGYDPNGNAAQVDADAPIESFSNALLEKNVDRMAGLRELVAHLQRFDLYNPHNLDANGIPINPAGAKEVAVMDTSDGSDIILGGGGSDTIRGMGGNDIIDGDKWLNVRILVSPREGQGWSAFSVDSIADIQSRLFSGEIKPSQLQVIREIVDGGKAGDVDTAVYYDNFENYEITFNADGSVTVAHTDPTAGVIDPVTGRNLEAEGTDRLFNIERIQFADRVLDLRGPSLDLHAFDSGNYRDAFGSANYANSNGSATWTSPWIETDDRTTNVATTGEIRVNGGQLEFRQDTGAGSTPAGATITRTVDLSMVGAGTATLSFSYEESGLDNGETLQVQFSADGNNFTTIETITGASNDGTANLSLAGPFTASSAIRFVFSGVNGNTETVRIDNVNVEYTTPVDDGTTAWNATFTENQAAVGISSLSGITTDETIVSARVVLKNMAAGDALSATTANGRPAAIAVSQAVIAGELVLLLTGEASAADYQRALDAVRFSNTSDNPAITARTIEVTVNDGFRDSQPATATISVVAVDDPMIANNDRIVTNWTNGNPFTIPSWALLANDVDPDSAMAISAITQANSLTATLGPDGVTINDNGVAVGGSFTYRGTGTDTATVDVVRDILGTIDGGTGNDILVGDNAANTLNGNAGNDIVFAGGGNDTINQSSTQGRDIIDGGAGSDTYVLSGSAGAELFRIYAITAGQNANLATSLNTTFLASTEIVITRTVGGVESVIAELDNIEEISVNTLNVTNNSNNGGPDQGVSQGDTIQVIGNFDTTSLNYSTITVEGSAGNDVIDISSLSSAHRIIFRSNGGQDTIVGALRPQDVIEIPTDANTADYAETDNGDGTRTLSSGTHSITFVGDTPTLVSGGDNDDDDDDHDDHDDEGGSDDDGDDDHCGSGDGSGDADGTPLPVAARTLIGTAASDVLLGGAAGDILLGGASADILSGDSGNDVLRGEDGDDVLSGGDGDDVASGGAGNDEVHGGAGADMLFGNGGDDLLYGDAGNDIIEGGAGADKVWAGDGDDIVLATLNDGSDSYWGGDGVDTLDYSAATGNLKVDLGNGFMGRGQVVGAEVGTDTIYGFENIIAGSGHDEITATTAVNIMDGGLGDDVFRFTSVAAADGDTIYGFSPGDRIDFSAIDANSGQAGKQGFTLSSGTTLSGAGQIVVTHETRDGADVTVIRGSVDGDQDAEFALTLDGTHNLKVADFNGVS</sequence>
<accession>A0A9Q9DCS4</accession>
<dbReference type="Proteomes" id="UP001055460">
    <property type="component" value="Plasmid pA"/>
</dbReference>
<dbReference type="SUPFAM" id="SSF48113">
    <property type="entry name" value="Heme-dependent peroxidases"/>
    <property type="match status" value="1"/>
</dbReference>
<evidence type="ECO:0000256" key="1">
    <source>
        <dbReference type="ARBA" id="ARBA00004613"/>
    </source>
</evidence>
<protein>
    <submittedName>
        <fullName evidence="5">M10 family metallopeptidase C-terminal domain-containing protein</fullName>
    </submittedName>
</protein>
<evidence type="ECO:0000313" key="5">
    <source>
        <dbReference type="EMBL" id="USJ26784.1"/>
    </source>
</evidence>
<geneLocation type="plasmid" evidence="5 6">
    <name>pA</name>
</geneLocation>
<dbReference type="PRINTS" id="PR00313">
    <property type="entry name" value="CABNDNGRPT"/>
</dbReference>